<dbReference type="InterPro" id="IPR000515">
    <property type="entry name" value="MetI-like"/>
</dbReference>
<gene>
    <name evidence="10" type="primary">ssuC</name>
    <name evidence="9" type="ORF">M5X16_10310</name>
    <name evidence="10" type="ORF">PC41400_10680</name>
</gene>
<comment type="similarity">
    <text evidence="7">Belongs to the binding-protein-dependent transport system permease family.</text>
</comment>
<dbReference type="EMBL" id="JAMDMJ010000011">
    <property type="protein sequence ID" value="MCY9596167.1"/>
    <property type="molecule type" value="Genomic_DNA"/>
</dbReference>
<evidence type="ECO:0000259" key="8">
    <source>
        <dbReference type="PROSITE" id="PS50928"/>
    </source>
</evidence>
<organism evidence="10 11">
    <name type="scientific">Paenibacillus chitinolyticus</name>
    <dbReference type="NCBI Taxonomy" id="79263"/>
    <lineage>
        <taxon>Bacteria</taxon>
        <taxon>Bacillati</taxon>
        <taxon>Bacillota</taxon>
        <taxon>Bacilli</taxon>
        <taxon>Bacillales</taxon>
        <taxon>Paenibacillaceae</taxon>
        <taxon>Paenibacillus</taxon>
    </lineage>
</organism>
<keyword evidence="3" id="KW-1003">Cell membrane</keyword>
<evidence type="ECO:0000256" key="5">
    <source>
        <dbReference type="ARBA" id="ARBA00022989"/>
    </source>
</evidence>
<sequence>MSVSVEQAYTRRRDTWAAGLLPWLLPVLIVAGWHMAAVYGPVSQRLFPPPLEVAKSGWKLFASGQLTYHLSVSLGRAAAGFVIGGGIGLLLGAANGLFVTSYRIFDTSIQMIRNIPHLALVPLVILWMGIDEGAKVFLVALGVLFPVYVNTFHGIRSVDPGYLEMGRVYGLTSWQLFRHVILPGALPSVFVGIRYGLGIMWLTLIVAETIATDKGIGFLALNAREFMQADIIILSILLYALLGKLADVIAKWLEHTVLKWNVSYRKA</sequence>
<dbReference type="RefSeq" id="WP_042228765.1">
    <property type="nucleotide sequence ID" value="NZ_CP026520.1"/>
</dbReference>
<keyword evidence="5 7" id="KW-1133">Transmembrane helix</keyword>
<evidence type="ECO:0000256" key="7">
    <source>
        <dbReference type="RuleBase" id="RU363032"/>
    </source>
</evidence>
<dbReference type="Pfam" id="PF00528">
    <property type="entry name" value="BPD_transp_1"/>
    <property type="match status" value="1"/>
</dbReference>
<feature type="transmembrane region" description="Helical" evidence="7">
    <location>
        <begin position="111"/>
        <end position="130"/>
    </location>
</feature>
<feature type="domain" description="ABC transmembrane type-1" evidence="8">
    <location>
        <begin position="70"/>
        <end position="250"/>
    </location>
</feature>
<evidence type="ECO:0000256" key="3">
    <source>
        <dbReference type="ARBA" id="ARBA00022475"/>
    </source>
</evidence>
<proteinExistence type="inferred from homology"/>
<dbReference type="EMBL" id="CP026520">
    <property type="protein sequence ID" value="QAV18103.1"/>
    <property type="molecule type" value="Genomic_DNA"/>
</dbReference>
<protein>
    <submittedName>
        <fullName evidence="9">ABC transporter permease subunit</fullName>
    </submittedName>
    <submittedName>
        <fullName evidence="10">Aliphatic sulfonate ABC transporter permease</fullName>
    </submittedName>
</protein>
<dbReference type="Proteomes" id="UP001527202">
    <property type="component" value="Unassembled WGS sequence"/>
</dbReference>
<evidence type="ECO:0000313" key="10">
    <source>
        <dbReference type="EMBL" id="QAV18103.1"/>
    </source>
</evidence>
<dbReference type="OrthoDB" id="9804353at2"/>
<reference evidence="10 11" key="1">
    <citation type="submission" date="2018-01" db="EMBL/GenBank/DDBJ databases">
        <title>The whole genome sequencing and assembly of Paenibacillus chitinolyticus KCCM 41400 strain.</title>
        <authorList>
            <person name="Kim J.-Y."/>
            <person name="Park M.-K."/>
            <person name="Lee Y.-J."/>
            <person name="Yi H."/>
            <person name="Bahn Y.-S."/>
            <person name="Kim J.F."/>
            <person name="Lee D.-W."/>
        </authorList>
    </citation>
    <scope>NUCLEOTIDE SEQUENCE [LARGE SCALE GENOMIC DNA]</scope>
    <source>
        <strain evidence="10 11">KCCM 41400</strain>
    </source>
</reference>
<feature type="transmembrane region" description="Helical" evidence="7">
    <location>
        <begin position="20"/>
        <end position="42"/>
    </location>
</feature>
<dbReference type="FunFam" id="1.10.3720.10:FF:000003">
    <property type="entry name" value="Aliphatic sulfonate ABC transporter permease"/>
    <property type="match status" value="1"/>
</dbReference>
<dbReference type="SUPFAM" id="SSF161098">
    <property type="entry name" value="MetI-like"/>
    <property type="match status" value="1"/>
</dbReference>
<dbReference type="KEGG" id="pchi:PC41400_10680"/>
<dbReference type="PROSITE" id="PS50928">
    <property type="entry name" value="ABC_TM1"/>
    <property type="match status" value="1"/>
</dbReference>
<comment type="subcellular location">
    <subcellularLocation>
        <location evidence="1 7">Cell membrane</location>
        <topology evidence="1 7">Multi-pass membrane protein</topology>
    </subcellularLocation>
</comment>
<reference evidence="9 12" key="2">
    <citation type="submission" date="2022-05" db="EMBL/GenBank/DDBJ databases">
        <title>Genome Sequencing of Bee-Associated Microbes.</title>
        <authorList>
            <person name="Dunlap C."/>
        </authorList>
    </citation>
    <scope>NUCLEOTIDE SEQUENCE [LARGE SCALE GENOMIC DNA]</scope>
    <source>
        <strain evidence="9 12">NRRL B-23120</strain>
    </source>
</reference>
<dbReference type="GO" id="GO:0005886">
    <property type="term" value="C:plasma membrane"/>
    <property type="evidence" value="ECO:0007669"/>
    <property type="project" value="UniProtKB-SubCell"/>
</dbReference>
<dbReference type="InterPro" id="IPR035906">
    <property type="entry name" value="MetI-like_sf"/>
</dbReference>
<dbReference type="PANTHER" id="PTHR30151:SF38">
    <property type="entry name" value="ALIPHATIC SULFONATES TRANSPORT PERMEASE PROTEIN SSUC-RELATED"/>
    <property type="match status" value="1"/>
</dbReference>
<accession>A0A410WUS7</accession>
<evidence type="ECO:0000313" key="12">
    <source>
        <dbReference type="Proteomes" id="UP001527202"/>
    </source>
</evidence>
<evidence type="ECO:0000313" key="11">
    <source>
        <dbReference type="Proteomes" id="UP000288943"/>
    </source>
</evidence>
<dbReference type="GeneID" id="95375271"/>
<evidence type="ECO:0000313" key="9">
    <source>
        <dbReference type="EMBL" id="MCY9596167.1"/>
    </source>
</evidence>
<feature type="transmembrane region" description="Helical" evidence="7">
    <location>
        <begin position="176"/>
        <end position="193"/>
    </location>
</feature>
<dbReference type="PANTHER" id="PTHR30151">
    <property type="entry name" value="ALKANE SULFONATE ABC TRANSPORTER-RELATED, MEMBRANE SUBUNIT"/>
    <property type="match status" value="1"/>
</dbReference>
<keyword evidence="6 7" id="KW-0472">Membrane</keyword>
<keyword evidence="12" id="KW-1185">Reference proteome</keyword>
<feature type="transmembrane region" description="Helical" evidence="7">
    <location>
        <begin position="77"/>
        <end position="99"/>
    </location>
</feature>
<feature type="transmembrane region" description="Helical" evidence="7">
    <location>
        <begin position="231"/>
        <end position="253"/>
    </location>
</feature>
<feature type="transmembrane region" description="Helical" evidence="7">
    <location>
        <begin position="136"/>
        <end position="155"/>
    </location>
</feature>
<evidence type="ECO:0000256" key="1">
    <source>
        <dbReference type="ARBA" id="ARBA00004651"/>
    </source>
</evidence>
<dbReference type="AlphaFoldDB" id="A0A410WUS7"/>
<dbReference type="CDD" id="cd06261">
    <property type="entry name" value="TM_PBP2"/>
    <property type="match status" value="1"/>
</dbReference>
<keyword evidence="2 7" id="KW-0813">Transport</keyword>
<name>A0A410WUS7_9BACL</name>
<evidence type="ECO:0000256" key="2">
    <source>
        <dbReference type="ARBA" id="ARBA00022448"/>
    </source>
</evidence>
<dbReference type="GO" id="GO:0042918">
    <property type="term" value="P:alkanesulfonate transmembrane transport"/>
    <property type="evidence" value="ECO:0007669"/>
    <property type="project" value="UniProtKB-ARBA"/>
</dbReference>
<evidence type="ECO:0000256" key="4">
    <source>
        <dbReference type="ARBA" id="ARBA00022692"/>
    </source>
</evidence>
<keyword evidence="4 7" id="KW-0812">Transmembrane</keyword>
<evidence type="ECO:0000256" key="6">
    <source>
        <dbReference type="ARBA" id="ARBA00023136"/>
    </source>
</evidence>
<dbReference type="Gene3D" id="1.10.3720.10">
    <property type="entry name" value="MetI-like"/>
    <property type="match status" value="1"/>
</dbReference>
<dbReference type="Proteomes" id="UP000288943">
    <property type="component" value="Chromosome"/>
</dbReference>